<accession>A0A919BQL6</accession>
<sequence length="89" mass="10388">MPIYKVVKDVVGYEFKKVIIRKSRDNDIHHPYYFVYGLLFDSLNVDELVIDDSKGMIKRFRNIDSAVKTVEKILANNTVINKAIELKLE</sequence>
<keyword evidence="2" id="KW-1185">Reference proteome</keyword>
<dbReference type="AlphaFoldDB" id="A0A919BQL6"/>
<dbReference type="RefSeq" id="WP_189774869.1">
    <property type="nucleotide sequence ID" value="NZ_BNCK01000016.1"/>
</dbReference>
<name>A0A919BQL6_9GAMM</name>
<proteinExistence type="predicted"/>
<evidence type="ECO:0000313" key="1">
    <source>
        <dbReference type="EMBL" id="GHG07898.1"/>
    </source>
</evidence>
<evidence type="ECO:0000313" key="2">
    <source>
        <dbReference type="Proteomes" id="UP000623842"/>
    </source>
</evidence>
<comment type="caution">
    <text evidence="1">The sequence shown here is derived from an EMBL/GenBank/DDBJ whole genome shotgun (WGS) entry which is preliminary data.</text>
</comment>
<organism evidence="1 2">
    <name type="scientific">Thalassotalea marina</name>
    <dbReference type="NCBI Taxonomy" id="1673741"/>
    <lineage>
        <taxon>Bacteria</taxon>
        <taxon>Pseudomonadati</taxon>
        <taxon>Pseudomonadota</taxon>
        <taxon>Gammaproteobacteria</taxon>
        <taxon>Alteromonadales</taxon>
        <taxon>Colwelliaceae</taxon>
        <taxon>Thalassotalea</taxon>
    </lineage>
</organism>
<reference evidence="1" key="2">
    <citation type="submission" date="2020-09" db="EMBL/GenBank/DDBJ databases">
        <authorList>
            <person name="Sun Q."/>
            <person name="Kim S."/>
        </authorList>
    </citation>
    <scope>NUCLEOTIDE SEQUENCE</scope>
    <source>
        <strain evidence="1">KCTC 42731</strain>
    </source>
</reference>
<dbReference type="Proteomes" id="UP000623842">
    <property type="component" value="Unassembled WGS sequence"/>
</dbReference>
<gene>
    <name evidence="1" type="ORF">GCM10017161_42090</name>
</gene>
<dbReference type="EMBL" id="BNCK01000016">
    <property type="protein sequence ID" value="GHG07898.1"/>
    <property type="molecule type" value="Genomic_DNA"/>
</dbReference>
<protein>
    <submittedName>
        <fullName evidence="1">Uncharacterized protein</fullName>
    </submittedName>
</protein>
<reference evidence="1" key="1">
    <citation type="journal article" date="2014" name="Int. J. Syst. Evol. Microbiol.">
        <title>Complete genome sequence of Corynebacterium casei LMG S-19264T (=DSM 44701T), isolated from a smear-ripened cheese.</title>
        <authorList>
            <consortium name="US DOE Joint Genome Institute (JGI-PGF)"/>
            <person name="Walter F."/>
            <person name="Albersmeier A."/>
            <person name="Kalinowski J."/>
            <person name="Ruckert C."/>
        </authorList>
    </citation>
    <scope>NUCLEOTIDE SEQUENCE</scope>
    <source>
        <strain evidence="1">KCTC 42731</strain>
    </source>
</reference>